<proteinExistence type="predicted"/>
<organism evidence="1">
    <name type="scientific">marine sediment metagenome</name>
    <dbReference type="NCBI Taxonomy" id="412755"/>
    <lineage>
        <taxon>unclassified sequences</taxon>
        <taxon>metagenomes</taxon>
        <taxon>ecological metagenomes</taxon>
    </lineage>
</organism>
<gene>
    <name evidence="1" type="ORF">S01H4_04647</name>
</gene>
<dbReference type="EMBL" id="BART01001265">
    <property type="protein sequence ID" value="GAG65627.1"/>
    <property type="molecule type" value="Genomic_DNA"/>
</dbReference>
<feature type="non-terminal residue" evidence="1">
    <location>
        <position position="66"/>
    </location>
</feature>
<dbReference type="AlphaFoldDB" id="X1A633"/>
<name>X1A633_9ZZZZ</name>
<accession>X1A633</accession>
<reference evidence="1" key="1">
    <citation type="journal article" date="2014" name="Front. Microbiol.">
        <title>High frequency of phylogenetically diverse reductive dehalogenase-homologous genes in deep subseafloor sedimentary metagenomes.</title>
        <authorList>
            <person name="Kawai M."/>
            <person name="Futagami T."/>
            <person name="Toyoda A."/>
            <person name="Takaki Y."/>
            <person name="Nishi S."/>
            <person name="Hori S."/>
            <person name="Arai W."/>
            <person name="Tsubouchi T."/>
            <person name="Morono Y."/>
            <person name="Uchiyama I."/>
            <person name="Ito T."/>
            <person name="Fujiyama A."/>
            <person name="Inagaki F."/>
            <person name="Takami H."/>
        </authorList>
    </citation>
    <scope>NUCLEOTIDE SEQUENCE</scope>
    <source>
        <strain evidence="1">Expedition CK06-06</strain>
    </source>
</reference>
<evidence type="ECO:0000313" key="1">
    <source>
        <dbReference type="EMBL" id="GAG65627.1"/>
    </source>
</evidence>
<protein>
    <submittedName>
        <fullName evidence="1">Uncharacterized protein</fullName>
    </submittedName>
</protein>
<sequence length="66" mass="8034">MIWKSKRLGLKFENTGTVNKPKIKVNIYSQKELSKYFIDSLIPEIRWRFNFDQNISEFCEKFKNDE</sequence>
<comment type="caution">
    <text evidence="1">The sequence shown here is derived from an EMBL/GenBank/DDBJ whole genome shotgun (WGS) entry which is preliminary data.</text>
</comment>